<accession>A0ABX8D6X7</accession>
<feature type="compositionally biased region" description="Pro residues" evidence="1">
    <location>
        <begin position="73"/>
        <end position="98"/>
    </location>
</feature>
<reference evidence="2 3" key="1">
    <citation type="submission" date="2021-05" db="EMBL/GenBank/DDBJ databases">
        <title>Novel species in genus Cellulomonas.</title>
        <authorList>
            <person name="Zhang G."/>
        </authorList>
    </citation>
    <scope>NUCLEOTIDE SEQUENCE [LARGE SCALE GENOMIC DNA]</scope>
    <source>
        <strain evidence="3">zg-ZUI222</strain>
    </source>
</reference>
<sequence length="188" mass="18757">MSTDQPDDEEPVVVAVREETIVVVAPQGAGPQDVDVVDVEPVADPADVAAQAVPPPVPALPLPPVAVGGAAAPPVPGPTPSPSPGPSPTAPVPPPRPPDPAERAAAAALAVPGVAGLYGGAFGEIATHLPGRRVAGVRSRRTPDGARTEVHVVARLGGDLRELAATVHQRVHDAVGGQVHVVVDDLAP</sequence>
<dbReference type="EMBL" id="CP074405">
    <property type="protein sequence ID" value="QVI62590.1"/>
    <property type="molecule type" value="Genomic_DNA"/>
</dbReference>
<name>A0ABX8D6X7_9CELL</name>
<dbReference type="Proteomes" id="UP000677804">
    <property type="component" value="Chromosome"/>
</dbReference>
<keyword evidence="3" id="KW-1185">Reference proteome</keyword>
<feature type="compositionally biased region" description="Pro residues" evidence="1">
    <location>
        <begin position="53"/>
        <end position="64"/>
    </location>
</feature>
<dbReference type="RefSeq" id="WP_207340251.1">
    <property type="nucleotide sequence ID" value="NZ_CP074405.1"/>
</dbReference>
<gene>
    <name evidence="2" type="ORF">KG103_01145</name>
</gene>
<evidence type="ECO:0000256" key="1">
    <source>
        <dbReference type="SAM" id="MobiDB-lite"/>
    </source>
</evidence>
<evidence type="ECO:0000313" key="3">
    <source>
        <dbReference type="Proteomes" id="UP000677804"/>
    </source>
</evidence>
<evidence type="ECO:0008006" key="4">
    <source>
        <dbReference type="Google" id="ProtNLM"/>
    </source>
</evidence>
<proteinExistence type="predicted"/>
<evidence type="ECO:0000313" key="2">
    <source>
        <dbReference type="EMBL" id="QVI62590.1"/>
    </source>
</evidence>
<feature type="region of interest" description="Disordered" evidence="1">
    <location>
        <begin position="48"/>
        <end position="102"/>
    </location>
</feature>
<protein>
    <recommendedName>
        <fullName evidence="4">Asp23/Gls24 family envelope stress response protein</fullName>
    </recommendedName>
</protein>
<organism evidence="2 3">
    <name type="scientific">Cellulomonas wangleii</name>
    <dbReference type="NCBI Taxonomy" id="2816956"/>
    <lineage>
        <taxon>Bacteria</taxon>
        <taxon>Bacillati</taxon>
        <taxon>Actinomycetota</taxon>
        <taxon>Actinomycetes</taxon>
        <taxon>Micrococcales</taxon>
        <taxon>Cellulomonadaceae</taxon>
        <taxon>Cellulomonas</taxon>
    </lineage>
</organism>